<evidence type="ECO:0000256" key="1">
    <source>
        <dbReference type="SAM" id="MobiDB-lite"/>
    </source>
</evidence>
<evidence type="ECO:0000313" key="3">
    <source>
        <dbReference type="Proteomes" id="UP001296993"/>
    </source>
</evidence>
<feature type="region of interest" description="Disordered" evidence="1">
    <location>
        <begin position="112"/>
        <end position="161"/>
    </location>
</feature>
<feature type="compositionally biased region" description="Polar residues" evidence="1">
    <location>
        <begin position="141"/>
        <end position="156"/>
    </location>
</feature>
<keyword evidence="3" id="KW-1185">Reference proteome</keyword>
<proteinExistence type="predicted"/>
<name>A0ABS4XD45_9MICC</name>
<feature type="compositionally biased region" description="Polar residues" evidence="1">
    <location>
        <begin position="118"/>
        <end position="127"/>
    </location>
</feature>
<sequence>MDPGNLRCLEATDRGGIRDHRRRHCPARAGGHAHQNVSGPVRGAGTGRIPGQGPPAARVAGFDARGRDPHPGKDPHRGCRQGVRHRRAPGFLRRASAGDVEIRDLHPLATIPPARATRPSNAHSSSPRLPRSNARTIRPGPTTTGNGPRARNTTKPSWPWPDAGATSCSRCCVTAPSMRRRRPSPPNAGPIRGTRYPVHDNRSGPGPPTRSMQILLIICRWTGGRTCLNEPRMLPCAQCCHVPVIENQGFRLLPCSTLAQSLELFSCSASLSEAEFLPKRLRK</sequence>
<dbReference type="EMBL" id="JAGIOF010000001">
    <property type="protein sequence ID" value="MBP2386281.1"/>
    <property type="molecule type" value="Genomic_DNA"/>
</dbReference>
<evidence type="ECO:0000313" key="2">
    <source>
        <dbReference type="EMBL" id="MBP2386281.1"/>
    </source>
</evidence>
<accession>A0ABS4XD45</accession>
<organism evidence="2 3">
    <name type="scientific">Paeniglutamicibacter kerguelensis</name>
    <dbReference type="NCBI Taxonomy" id="254788"/>
    <lineage>
        <taxon>Bacteria</taxon>
        <taxon>Bacillati</taxon>
        <taxon>Actinomycetota</taxon>
        <taxon>Actinomycetes</taxon>
        <taxon>Micrococcales</taxon>
        <taxon>Micrococcaceae</taxon>
        <taxon>Paeniglutamicibacter</taxon>
    </lineage>
</organism>
<feature type="region of interest" description="Disordered" evidence="1">
    <location>
        <begin position="179"/>
        <end position="209"/>
    </location>
</feature>
<protein>
    <submittedName>
        <fullName evidence="2">Uncharacterized protein</fullName>
    </submittedName>
</protein>
<dbReference type="Proteomes" id="UP001296993">
    <property type="component" value="Unassembled WGS sequence"/>
</dbReference>
<comment type="caution">
    <text evidence="2">The sequence shown here is derived from an EMBL/GenBank/DDBJ whole genome shotgun (WGS) entry which is preliminary data.</text>
</comment>
<feature type="region of interest" description="Disordered" evidence="1">
    <location>
        <begin position="63"/>
        <end position="85"/>
    </location>
</feature>
<feature type="compositionally biased region" description="Basic and acidic residues" evidence="1">
    <location>
        <begin position="64"/>
        <end position="77"/>
    </location>
</feature>
<gene>
    <name evidence="2" type="ORF">JOF47_001792</name>
</gene>
<reference evidence="2 3" key="1">
    <citation type="submission" date="2021-03" db="EMBL/GenBank/DDBJ databases">
        <title>Sequencing the genomes of 1000 actinobacteria strains.</title>
        <authorList>
            <person name="Klenk H.-P."/>
        </authorList>
    </citation>
    <scope>NUCLEOTIDE SEQUENCE [LARGE SCALE GENOMIC DNA]</scope>
    <source>
        <strain evidence="2 3">DSM 15797</strain>
    </source>
</reference>